<reference evidence="11 12" key="1">
    <citation type="journal article" date="2019" name="Sci. Rep.">
        <title>Nanopore sequencing improves the draft genome of the human pathogenic amoeba Naegleria fowleri.</title>
        <authorList>
            <person name="Liechti N."/>
            <person name="Schurch N."/>
            <person name="Bruggmann R."/>
            <person name="Wittwer M."/>
        </authorList>
    </citation>
    <scope>NUCLEOTIDE SEQUENCE [LARGE SCALE GENOMIC DNA]</scope>
    <source>
        <strain evidence="11 12">ATCC 30894</strain>
    </source>
</reference>
<feature type="binding site" description="axial binding residue" evidence="7">
    <location>
        <position position="531"/>
    </location>
    <ligand>
        <name>heme</name>
        <dbReference type="ChEBI" id="CHEBI:30413"/>
    </ligand>
    <ligandPart>
        <name>Fe</name>
        <dbReference type="ChEBI" id="CHEBI:18248"/>
    </ligandPart>
</feature>
<evidence type="ECO:0000256" key="2">
    <source>
        <dbReference type="ARBA" id="ARBA00022617"/>
    </source>
</evidence>
<evidence type="ECO:0000256" key="1">
    <source>
        <dbReference type="ARBA" id="ARBA00010617"/>
    </source>
</evidence>
<dbReference type="PRINTS" id="PR00385">
    <property type="entry name" value="P450"/>
</dbReference>
<feature type="transmembrane region" description="Helical" evidence="10">
    <location>
        <begin position="6"/>
        <end position="24"/>
    </location>
</feature>
<gene>
    <name evidence="11" type="ORF">FDP41_001738</name>
</gene>
<dbReference type="InterPro" id="IPR050196">
    <property type="entry name" value="Cytochrome_P450_Monoox"/>
</dbReference>
<organism evidence="11 12">
    <name type="scientific">Naegleria fowleri</name>
    <name type="common">Brain eating amoeba</name>
    <dbReference type="NCBI Taxonomy" id="5763"/>
    <lineage>
        <taxon>Eukaryota</taxon>
        <taxon>Discoba</taxon>
        <taxon>Heterolobosea</taxon>
        <taxon>Tetramitia</taxon>
        <taxon>Eutetramitia</taxon>
        <taxon>Vahlkampfiidae</taxon>
        <taxon>Naegleria</taxon>
    </lineage>
</organism>
<dbReference type="GO" id="GO:0016705">
    <property type="term" value="F:oxidoreductase activity, acting on paired donors, with incorporation or reduction of molecular oxygen"/>
    <property type="evidence" value="ECO:0007669"/>
    <property type="project" value="InterPro"/>
</dbReference>
<dbReference type="VEuPathDB" id="AmoebaDB:NfTy_055030"/>
<evidence type="ECO:0000256" key="7">
    <source>
        <dbReference type="PIRSR" id="PIRSR602401-1"/>
    </source>
</evidence>
<dbReference type="EMBL" id="VFQX01000027">
    <property type="protein sequence ID" value="KAF0979395.1"/>
    <property type="molecule type" value="Genomic_DNA"/>
</dbReference>
<evidence type="ECO:0008006" key="13">
    <source>
        <dbReference type="Google" id="ProtNLM"/>
    </source>
</evidence>
<dbReference type="Proteomes" id="UP000444721">
    <property type="component" value="Unassembled WGS sequence"/>
</dbReference>
<dbReference type="AlphaFoldDB" id="A0A6A5C1I8"/>
<dbReference type="GO" id="GO:0020037">
    <property type="term" value="F:heme binding"/>
    <property type="evidence" value="ECO:0007669"/>
    <property type="project" value="InterPro"/>
</dbReference>
<evidence type="ECO:0000313" key="11">
    <source>
        <dbReference type="EMBL" id="KAF0979395.1"/>
    </source>
</evidence>
<keyword evidence="2 7" id="KW-0349">Heme</keyword>
<evidence type="ECO:0000313" key="12">
    <source>
        <dbReference type="Proteomes" id="UP000444721"/>
    </source>
</evidence>
<dbReference type="InterPro" id="IPR001128">
    <property type="entry name" value="Cyt_P450"/>
</dbReference>
<dbReference type="PANTHER" id="PTHR24291">
    <property type="entry name" value="CYTOCHROME P450 FAMILY 4"/>
    <property type="match status" value="1"/>
</dbReference>
<dbReference type="OrthoDB" id="1470350at2759"/>
<keyword evidence="6 8" id="KW-0503">Monooxygenase</keyword>
<dbReference type="VEuPathDB" id="AmoebaDB:FDP41_001738"/>
<evidence type="ECO:0000256" key="5">
    <source>
        <dbReference type="ARBA" id="ARBA00023004"/>
    </source>
</evidence>
<evidence type="ECO:0000256" key="9">
    <source>
        <dbReference type="SAM" id="MobiDB-lite"/>
    </source>
</evidence>
<dbReference type="Pfam" id="PF00067">
    <property type="entry name" value="p450"/>
    <property type="match status" value="1"/>
</dbReference>
<keyword evidence="4 8" id="KW-0560">Oxidoreductase</keyword>
<evidence type="ECO:0000256" key="6">
    <source>
        <dbReference type="ARBA" id="ARBA00023033"/>
    </source>
</evidence>
<comment type="caution">
    <text evidence="11">The sequence shown here is derived from an EMBL/GenBank/DDBJ whole genome shotgun (WGS) entry which is preliminary data.</text>
</comment>
<proteinExistence type="inferred from homology"/>
<dbReference type="PRINTS" id="PR00463">
    <property type="entry name" value="EP450I"/>
</dbReference>
<keyword evidence="3 7" id="KW-0479">Metal-binding</keyword>
<keyword evidence="10" id="KW-1133">Transmembrane helix</keyword>
<dbReference type="GeneID" id="68108956"/>
<comment type="similarity">
    <text evidence="1 8">Belongs to the cytochrome P450 family.</text>
</comment>
<dbReference type="OMA" id="WAINRAH"/>
<keyword evidence="12" id="KW-1185">Reference proteome</keyword>
<dbReference type="Gene3D" id="1.10.630.10">
    <property type="entry name" value="Cytochrome P450"/>
    <property type="match status" value="1"/>
</dbReference>
<feature type="region of interest" description="Disordered" evidence="9">
    <location>
        <begin position="48"/>
        <end position="71"/>
    </location>
</feature>
<sequence length="588" mass="67602">MLATLFLVVPVGFLLLITGLVILMKWHEAKTLAKLHVVVSNSSTVQATTSTSPLTHHHETTSIESSSTMNAQQEDEDGAATFLHTTTEKRKKKIAYELLEPVPVKQLVHFNALQTAWMTFNKKDQRSVQLYESAFRRNDFRPVLIFFGRVPVMHFASPSAARVFFMKWKELEKDNSIIFGQTFHKFVGINVVFANGDVWRRQRSVITPAFNEIERFMDVFVEKAQKSVSLLEDMFKEKDMNELTISPLDVTTRLALDVLGQTIFDVNFDYLSQIIEGPNSQAVKTQKKQQALEAYHYVMCNLLNPERVILGKAFTSLPLERNRKMENAIQTFRSFLDDIIVEFRNRKHEQPEESIHRDVKQKTLLELMVDAVDEEGTALTNEELKDQCAIFFLAGHETTASAMASLFYSLAKYPHVQEKLLEEISNTFSHDENISNYNKLQSMNYLDCVLKENMRLFPPITQLPLRVSNSPQVIEGYKVPKGFIVTLNIYALHRNTQVWGDDAEVFRPERFMENSYPPFSVAYFGGGPRLCLGKQFSLLEQKSFIISLLQRFKIELSYPDQVMKFNKSQPGLAHEEGFKLKLVKRKNL</sequence>
<comment type="cofactor">
    <cofactor evidence="7">
        <name>heme</name>
        <dbReference type="ChEBI" id="CHEBI:30413"/>
    </cofactor>
</comment>
<keyword evidence="10" id="KW-0812">Transmembrane</keyword>
<keyword evidence="10" id="KW-0472">Membrane</keyword>
<protein>
    <recommendedName>
        <fullName evidence="13">Cytochrome P450</fullName>
    </recommendedName>
</protein>
<dbReference type="InterPro" id="IPR017972">
    <property type="entry name" value="Cyt_P450_CS"/>
</dbReference>
<dbReference type="VEuPathDB" id="AmoebaDB:NF0035840"/>
<evidence type="ECO:0000256" key="10">
    <source>
        <dbReference type="SAM" id="Phobius"/>
    </source>
</evidence>
<evidence type="ECO:0000256" key="4">
    <source>
        <dbReference type="ARBA" id="ARBA00023002"/>
    </source>
</evidence>
<dbReference type="InterPro" id="IPR036396">
    <property type="entry name" value="Cyt_P450_sf"/>
</dbReference>
<dbReference type="PANTHER" id="PTHR24291:SF50">
    <property type="entry name" value="BIFUNCTIONAL ALBAFLAVENONE MONOOXYGENASE_TERPENE SYNTHASE"/>
    <property type="match status" value="1"/>
</dbReference>
<keyword evidence="5 7" id="KW-0408">Iron</keyword>
<dbReference type="SUPFAM" id="SSF48264">
    <property type="entry name" value="Cytochrome P450"/>
    <property type="match status" value="1"/>
</dbReference>
<evidence type="ECO:0000256" key="3">
    <source>
        <dbReference type="ARBA" id="ARBA00022723"/>
    </source>
</evidence>
<dbReference type="RefSeq" id="XP_044564108.1">
    <property type="nucleotide sequence ID" value="XM_044704855.1"/>
</dbReference>
<dbReference type="InterPro" id="IPR002401">
    <property type="entry name" value="Cyt_P450_E_grp-I"/>
</dbReference>
<evidence type="ECO:0000256" key="8">
    <source>
        <dbReference type="RuleBase" id="RU000461"/>
    </source>
</evidence>
<dbReference type="GO" id="GO:0004497">
    <property type="term" value="F:monooxygenase activity"/>
    <property type="evidence" value="ECO:0007669"/>
    <property type="project" value="UniProtKB-KW"/>
</dbReference>
<dbReference type="GO" id="GO:0005506">
    <property type="term" value="F:iron ion binding"/>
    <property type="evidence" value="ECO:0007669"/>
    <property type="project" value="InterPro"/>
</dbReference>
<dbReference type="PROSITE" id="PS00086">
    <property type="entry name" value="CYTOCHROME_P450"/>
    <property type="match status" value="1"/>
</dbReference>
<accession>A0A6A5C1I8</accession>
<name>A0A6A5C1I8_NAEFO</name>